<accession>A0A830GW17</accession>
<dbReference type="EMBL" id="BMNL01000003">
    <property type="protein sequence ID" value="GGP21434.1"/>
    <property type="molecule type" value="Genomic_DNA"/>
</dbReference>
<protein>
    <recommendedName>
        <fullName evidence="6">Large ribosomal subunit protein uL4</fullName>
    </recommendedName>
</protein>
<dbReference type="InterPro" id="IPR002136">
    <property type="entry name" value="Ribosomal_uL4"/>
</dbReference>
<keyword evidence="2 6" id="KW-0699">rRNA-binding</keyword>
<comment type="similarity">
    <text evidence="1 6">Belongs to the universal ribosomal protein uL4 family.</text>
</comment>
<dbReference type="PANTHER" id="PTHR19431">
    <property type="entry name" value="60S RIBOSOMAL PROTEIN L4"/>
    <property type="match status" value="1"/>
</dbReference>
<dbReference type="HAMAP" id="MF_01328_A">
    <property type="entry name" value="Ribosomal_uL4_A"/>
    <property type="match status" value="1"/>
</dbReference>
<evidence type="ECO:0000313" key="7">
    <source>
        <dbReference type="EMBL" id="GGP21434.1"/>
    </source>
</evidence>
<dbReference type="GO" id="GO:0005840">
    <property type="term" value="C:ribosome"/>
    <property type="evidence" value="ECO:0007669"/>
    <property type="project" value="UniProtKB-KW"/>
</dbReference>
<keyword evidence="5 6" id="KW-0687">Ribonucleoprotein</keyword>
<dbReference type="GO" id="GO:0006412">
    <property type="term" value="P:translation"/>
    <property type="evidence" value="ECO:0007669"/>
    <property type="project" value="UniProtKB-UniRule"/>
</dbReference>
<keyword evidence="4 6" id="KW-0689">Ribosomal protein</keyword>
<dbReference type="OrthoDB" id="10737at2157"/>
<comment type="function">
    <text evidence="6">One of the primary rRNA binding proteins, this protein initially binds near the 5'-end of the 23S rRNA. It is important during the early stages of 50S assembly. It makes multiple contacts with different domains of the 23S rRNA in the assembled 50S subunit and ribosome.</text>
</comment>
<dbReference type="GO" id="GO:0019843">
    <property type="term" value="F:rRNA binding"/>
    <property type="evidence" value="ECO:0007669"/>
    <property type="project" value="UniProtKB-UniRule"/>
</dbReference>
<evidence type="ECO:0000256" key="6">
    <source>
        <dbReference type="HAMAP-Rule" id="MF_01328"/>
    </source>
</evidence>
<dbReference type="InterPro" id="IPR013000">
    <property type="entry name" value="Ribosomal_uL4_euk/arc_CS"/>
</dbReference>
<organism evidence="7 8">
    <name type="scientific">Thermocladium modestius</name>
    <dbReference type="NCBI Taxonomy" id="62609"/>
    <lineage>
        <taxon>Archaea</taxon>
        <taxon>Thermoproteota</taxon>
        <taxon>Thermoprotei</taxon>
        <taxon>Thermoproteales</taxon>
        <taxon>Thermoproteaceae</taxon>
        <taxon>Thermocladium</taxon>
    </lineage>
</organism>
<dbReference type="InterPro" id="IPR045240">
    <property type="entry name" value="Ribosomal_uL4_euk/arch"/>
</dbReference>
<evidence type="ECO:0000256" key="5">
    <source>
        <dbReference type="ARBA" id="ARBA00023274"/>
    </source>
</evidence>
<dbReference type="InterPro" id="IPR019970">
    <property type="entry name" value="Ribosomall_uL4-arc"/>
</dbReference>
<reference evidence="7" key="2">
    <citation type="submission" date="2020-09" db="EMBL/GenBank/DDBJ databases">
        <authorList>
            <person name="Sun Q."/>
            <person name="Ohkuma M."/>
        </authorList>
    </citation>
    <scope>NUCLEOTIDE SEQUENCE</scope>
    <source>
        <strain evidence="7">JCM 10088</strain>
    </source>
</reference>
<comment type="caution">
    <text evidence="7">The sequence shown here is derived from an EMBL/GenBank/DDBJ whole genome shotgun (WGS) entry which is preliminary data.</text>
</comment>
<dbReference type="GO" id="GO:1990904">
    <property type="term" value="C:ribonucleoprotein complex"/>
    <property type="evidence" value="ECO:0007669"/>
    <property type="project" value="UniProtKB-KW"/>
</dbReference>
<name>A0A830GW17_9CREN</name>
<dbReference type="NCBIfam" id="TIGR03672">
    <property type="entry name" value="rpl4p_arch"/>
    <property type="match status" value="1"/>
</dbReference>
<evidence type="ECO:0000256" key="4">
    <source>
        <dbReference type="ARBA" id="ARBA00022980"/>
    </source>
</evidence>
<dbReference type="GO" id="GO:0003735">
    <property type="term" value="F:structural constituent of ribosome"/>
    <property type="evidence" value="ECO:0007669"/>
    <property type="project" value="InterPro"/>
</dbReference>
<keyword evidence="8" id="KW-1185">Reference proteome</keyword>
<gene>
    <name evidence="7" type="primary">rpl4lp</name>
    <name evidence="6" type="synonym">rpl4</name>
    <name evidence="7" type="ORF">GCM10007981_13240</name>
</gene>
<dbReference type="SUPFAM" id="SSF52166">
    <property type="entry name" value="Ribosomal protein L4"/>
    <property type="match status" value="1"/>
</dbReference>
<dbReference type="AlphaFoldDB" id="A0A830GW17"/>
<evidence type="ECO:0000256" key="1">
    <source>
        <dbReference type="ARBA" id="ARBA00010528"/>
    </source>
</evidence>
<comment type="subunit">
    <text evidence="6">Part of the 50S ribosomal subunit.</text>
</comment>
<comment type="function">
    <text evidence="6">Forms part of the polypeptide exit tunnel.</text>
</comment>
<dbReference type="Pfam" id="PF00573">
    <property type="entry name" value="Ribosomal_L4"/>
    <property type="match status" value="1"/>
</dbReference>
<keyword evidence="3 6" id="KW-0694">RNA-binding</keyword>
<dbReference type="InterPro" id="IPR023574">
    <property type="entry name" value="Ribosomal_uL4_dom_sf"/>
</dbReference>
<evidence type="ECO:0000256" key="3">
    <source>
        <dbReference type="ARBA" id="ARBA00022884"/>
    </source>
</evidence>
<dbReference type="RefSeq" id="WP_188596637.1">
    <property type="nucleotide sequence ID" value="NZ_BMNL01000003.1"/>
</dbReference>
<dbReference type="Proteomes" id="UP000610960">
    <property type="component" value="Unassembled WGS sequence"/>
</dbReference>
<evidence type="ECO:0000256" key="2">
    <source>
        <dbReference type="ARBA" id="ARBA00022730"/>
    </source>
</evidence>
<dbReference type="Gene3D" id="3.40.1370.10">
    <property type="match status" value="1"/>
</dbReference>
<dbReference type="PROSITE" id="PS00939">
    <property type="entry name" value="RIBOSOMAL_L1E"/>
    <property type="match status" value="1"/>
</dbReference>
<reference evidence="7" key="1">
    <citation type="journal article" date="2014" name="Int. J. Syst. Evol. Microbiol.">
        <title>Complete genome sequence of Corynebacterium casei LMG S-19264T (=DSM 44701T), isolated from a smear-ripened cheese.</title>
        <authorList>
            <consortium name="US DOE Joint Genome Institute (JGI-PGF)"/>
            <person name="Walter F."/>
            <person name="Albersmeier A."/>
            <person name="Kalinowski J."/>
            <person name="Ruckert C."/>
        </authorList>
    </citation>
    <scope>NUCLEOTIDE SEQUENCE</scope>
    <source>
        <strain evidence="7">JCM 10088</strain>
    </source>
</reference>
<sequence length="279" mass="30037">MNVIGIDLTPYLKEYPEVPAKAVVLGTDGSAKGELELPPQFHTPVRLDVIRRAYLSAFTASLQPKGADPMAGKRTTAKAFGVGLGIARVPRATGSLWPRARLATNVVKGRSAHAPVVEKVIRERINKKERDLAIRSAITATAVKALVERRGHDVSSIKSLPLVVSSDVESIDKARTAREALEAVGAWRDVERAGNGIRDRAGIGKLRGRRYKEPKSVLIVVSNPHAALARAARNFPGVEVVHVNNLSVLHLAPGGVPGRLTLWSDAALRAMKDAGLFMR</sequence>
<proteinExistence type="inferred from homology"/>
<evidence type="ECO:0000313" key="8">
    <source>
        <dbReference type="Proteomes" id="UP000610960"/>
    </source>
</evidence>